<proteinExistence type="predicted"/>
<dbReference type="SUPFAM" id="SSF52833">
    <property type="entry name" value="Thioredoxin-like"/>
    <property type="match status" value="1"/>
</dbReference>
<accession>A0A6J4T289</accession>
<feature type="domain" description="DSBA-like thioredoxin" evidence="1">
    <location>
        <begin position="4"/>
        <end position="181"/>
    </location>
</feature>
<dbReference type="Pfam" id="PF01323">
    <property type="entry name" value="DSBA"/>
    <property type="match status" value="1"/>
</dbReference>
<organism evidence="2">
    <name type="scientific">uncultured Rubrobacteraceae bacterium</name>
    <dbReference type="NCBI Taxonomy" id="349277"/>
    <lineage>
        <taxon>Bacteria</taxon>
        <taxon>Bacillati</taxon>
        <taxon>Actinomycetota</taxon>
        <taxon>Rubrobacteria</taxon>
        <taxon>Rubrobacterales</taxon>
        <taxon>Rubrobacteraceae</taxon>
        <taxon>environmental samples</taxon>
    </lineage>
</organism>
<dbReference type="PANTHER" id="PTHR42943:SF2">
    <property type="entry name" value="GLUTATHIONE S-TRANSFERASE KAPPA 1"/>
    <property type="match status" value="1"/>
</dbReference>
<dbReference type="InterPro" id="IPR036249">
    <property type="entry name" value="Thioredoxin-like_sf"/>
</dbReference>
<name>A0A6J4T289_9ACTN</name>
<dbReference type="GO" id="GO:0004602">
    <property type="term" value="F:glutathione peroxidase activity"/>
    <property type="evidence" value="ECO:0007669"/>
    <property type="project" value="TreeGrafter"/>
</dbReference>
<dbReference type="InterPro" id="IPR001853">
    <property type="entry name" value="DSBA-like_thioredoxin_dom"/>
</dbReference>
<gene>
    <name evidence="2" type="ORF">AVDCRST_MAG05-3088</name>
</gene>
<protein>
    <recommendedName>
        <fullName evidence="1">DSBA-like thioredoxin domain-containing protein</fullName>
    </recommendedName>
</protein>
<evidence type="ECO:0000313" key="2">
    <source>
        <dbReference type="EMBL" id="CAA9512107.1"/>
    </source>
</evidence>
<sequence length="195" mass="21516">MALRYFFDVVCPYSYIMGFEVEEAEDEDGVEIEWLPFELRPAPAPLPEPRGEYIRGHWRAQVYGLAGRHGVEIHVPRHQPRSTLALTLHGFAVGEGRGRPFRNAAHRAFFVEGMDIGDDAVLREAAQEAGLDADAALEAAWDPAGLVSLRSTREEALRLGVHGVPTVATAEEVLFYGAAEPGRLRPMLVKETAAR</sequence>
<dbReference type="GO" id="GO:0006749">
    <property type="term" value="P:glutathione metabolic process"/>
    <property type="evidence" value="ECO:0007669"/>
    <property type="project" value="TreeGrafter"/>
</dbReference>
<dbReference type="Gene3D" id="3.40.30.10">
    <property type="entry name" value="Glutaredoxin"/>
    <property type="match status" value="1"/>
</dbReference>
<dbReference type="EMBL" id="CADCVM010000346">
    <property type="protein sequence ID" value="CAA9512107.1"/>
    <property type="molecule type" value="Genomic_DNA"/>
</dbReference>
<dbReference type="GO" id="GO:0004364">
    <property type="term" value="F:glutathione transferase activity"/>
    <property type="evidence" value="ECO:0007669"/>
    <property type="project" value="TreeGrafter"/>
</dbReference>
<reference evidence="2" key="1">
    <citation type="submission" date="2020-02" db="EMBL/GenBank/DDBJ databases">
        <authorList>
            <person name="Meier V. D."/>
        </authorList>
    </citation>
    <scope>NUCLEOTIDE SEQUENCE</scope>
    <source>
        <strain evidence="2">AVDCRST_MAG05</strain>
    </source>
</reference>
<dbReference type="InterPro" id="IPR051924">
    <property type="entry name" value="GST_Kappa/NadH"/>
</dbReference>
<dbReference type="AlphaFoldDB" id="A0A6J4T289"/>
<evidence type="ECO:0000259" key="1">
    <source>
        <dbReference type="Pfam" id="PF01323"/>
    </source>
</evidence>
<dbReference type="PANTHER" id="PTHR42943">
    <property type="entry name" value="GLUTATHIONE S-TRANSFERASE KAPPA"/>
    <property type="match status" value="1"/>
</dbReference>